<dbReference type="InParanoid" id="D8Q9V4"/>
<protein>
    <submittedName>
        <fullName evidence="1">Uncharacterized protein</fullName>
    </submittedName>
</protein>
<dbReference type="KEGG" id="scm:SCHCO_02600893"/>
<dbReference type="GeneID" id="9591615"/>
<dbReference type="VEuPathDB" id="FungiDB:SCHCODRAFT_02600893"/>
<dbReference type="RefSeq" id="XP_003030195.1">
    <property type="nucleotide sequence ID" value="XM_003030149.1"/>
</dbReference>
<organism evidence="2">
    <name type="scientific">Schizophyllum commune (strain H4-8 / FGSC 9210)</name>
    <name type="common">Split gill fungus</name>
    <dbReference type="NCBI Taxonomy" id="578458"/>
    <lineage>
        <taxon>Eukaryota</taxon>
        <taxon>Fungi</taxon>
        <taxon>Dikarya</taxon>
        <taxon>Basidiomycota</taxon>
        <taxon>Agaricomycotina</taxon>
        <taxon>Agaricomycetes</taxon>
        <taxon>Agaricomycetidae</taxon>
        <taxon>Agaricales</taxon>
        <taxon>Schizophyllaceae</taxon>
        <taxon>Schizophyllum</taxon>
    </lineage>
</organism>
<accession>D8Q9V4</accession>
<evidence type="ECO:0000313" key="1">
    <source>
        <dbReference type="EMBL" id="EFI95292.1"/>
    </source>
</evidence>
<dbReference type="EMBL" id="GL377308">
    <property type="protein sequence ID" value="EFI95292.1"/>
    <property type="molecule type" value="Genomic_DNA"/>
</dbReference>
<dbReference type="HOGENOM" id="CLU_1548510_0_0_1"/>
<dbReference type="Proteomes" id="UP000007431">
    <property type="component" value="Unassembled WGS sequence"/>
</dbReference>
<dbReference type="AlphaFoldDB" id="D8Q9V4"/>
<proteinExistence type="predicted"/>
<name>D8Q9V4_SCHCM</name>
<evidence type="ECO:0000313" key="2">
    <source>
        <dbReference type="Proteomes" id="UP000007431"/>
    </source>
</evidence>
<reference evidence="1 2" key="1">
    <citation type="journal article" date="2010" name="Nat. Biotechnol.">
        <title>Genome sequence of the model mushroom Schizophyllum commune.</title>
        <authorList>
            <person name="Ohm R.A."/>
            <person name="de Jong J.F."/>
            <person name="Lugones L.G."/>
            <person name="Aerts A."/>
            <person name="Kothe E."/>
            <person name="Stajich J.E."/>
            <person name="de Vries R.P."/>
            <person name="Record E."/>
            <person name="Levasseur A."/>
            <person name="Baker S.E."/>
            <person name="Bartholomew K.A."/>
            <person name="Coutinho P.M."/>
            <person name="Erdmann S."/>
            <person name="Fowler T.J."/>
            <person name="Gathman A.C."/>
            <person name="Lombard V."/>
            <person name="Henrissat B."/>
            <person name="Knabe N."/>
            <person name="Kuees U."/>
            <person name="Lilly W.W."/>
            <person name="Lindquist E."/>
            <person name="Lucas S."/>
            <person name="Magnuson J.K."/>
            <person name="Piumi F."/>
            <person name="Raudaskoski M."/>
            <person name="Salamov A."/>
            <person name="Schmutz J."/>
            <person name="Schwarze F.W.M.R."/>
            <person name="vanKuyk P.A."/>
            <person name="Horton J.S."/>
            <person name="Grigoriev I.V."/>
            <person name="Woesten H.A.B."/>
        </authorList>
    </citation>
    <scope>NUCLEOTIDE SEQUENCE [LARGE SCALE GENOMIC DNA]</scope>
    <source>
        <strain evidence="2">H4-8 / FGSC 9210</strain>
    </source>
</reference>
<keyword evidence="2" id="KW-1185">Reference proteome</keyword>
<sequence length="173" mass="18815">MTQTHIHFPKFPQNPALQSPLRREESVKSVVVEVVLDDLFVGELPKKLRHPEVVGVLFSGAFIDEIAGVLEDELAVVAGDQAERHARVPIDVGVPPLVEVRLLERVVSPGAEDDLLVDADTGPVLVRAQVPAQAVLPLAGDVLLEEDLYGVGRIPVPVHQLQRARSFLTVHVC</sequence>
<gene>
    <name evidence="1" type="ORF">SCHCODRAFT_236088</name>
</gene>